<dbReference type="InterPro" id="IPR016181">
    <property type="entry name" value="Acyl_CoA_acyltransferase"/>
</dbReference>
<name>A0A0F8YE42_9ZZZZ</name>
<dbReference type="CDD" id="cd04301">
    <property type="entry name" value="NAT_SF"/>
    <property type="match status" value="1"/>
</dbReference>
<sequence length="197" mass="22456">ILMIHFVKGFNYLERHGMQEEQNYTTRDGEEFQLRPARAGDAEQIVDNLNSTSQERSYILTEYCGSTPDKCRIYIEGMDHERNLLIVAEGQSKVVGTLGVVQYFGGQREELKHILALGLHISGPFRGKGIGTRMLEYADTWAREQGFKKITACIFTTNQRSLVLFEKMGYTQESLKRMQIRIGSSYIDEVCMAKVLG</sequence>
<reference evidence="2" key="1">
    <citation type="journal article" date="2015" name="Nature">
        <title>Complex archaea that bridge the gap between prokaryotes and eukaryotes.</title>
        <authorList>
            <person name="Spang A."/>
            <person name="Saw J.H."/>
            <person name="Jorgensen S.L."/>
            <person name="Zaremba-Niedzwiedzka K."/>
            <person name="Martijn J."/>
            <person name="Lind A.E."/>
            <person name="van Eijk R."/>
            <person name="Schleper C."/>
            <person name="Guy L."/>
            <person name="Ettema T.J."/>
        </authorList>
    </citation>
    <scope>NUCLEOTIDE SEQUENCE</scope>
</reference>
<gene>
    <name evidence="2" type="ORF">LCGC14_2830860</name>
</gene>
<dbReference type="InterPro" id="IPR000182">
    <property type="entry name" value="GNAT_dom"/>
</dbReference>
<dbReference type="EMBL" id="LAZR01053908">
    <property type="protein sequence ID" value="KKK79702.1"/>
    <property type="molecule type" value="Genomic_DNA"/>
</dbReference>
<protein>
    <recommendedName>
        <fullName evidence="1">N-acetyltransferase domain-containing protein</fullName>
    </recommendedName>
</protein>
<dbReference type="AlphaFoldDB" id="A0A0F8YE42"/>
<dbReference type="PROSITE" id="PS51186">
    <property type="entry name" value="GNAT"/>
    <property type="match status" value="1"/>
</dbReference>
<evidence type="ECO:0000259" key="1">
    <source>
        <dbReference type="PROSITE" id="PS51186"/>
    </source>
</evidence>
<evidence type="ECO:0000313" key="2">
    <source>
        <dbReference type="EMBL" id="KKK79702.1"/>
    </source>
</evidence>
<feature type="domain" description="N-acetyltransferase" evidence="1">
    <location>
        <begin position="32"/>
        <end position="197"/>
    </location>
</feature>
<dbReference type="PANTHER" id="PTHR43072">
    <property type="entry name" value="N-ACETYLTRANSFERASE"/>
    <property type="match status" value="1"/>
</dbReference>
<proteinExistence type="predicted"/>
<dbReference type="Gene3D" id="3.40.630.30">
    <property type="match status" value="1"/>
</dbReference>
<comment type="caution">
    <text evidence="2">The sequence shown here is derived from an EMBL/GenBank/DDBJ whole genome shotgun (WGS) entry which is preliminary data.</text>
</comment>
<accession>A0A0F8YE42</accession>
<dbReference type="Pfam" id="PF00583">
    <property type="entry name" value="Acetyltransf_1"/>
    <property type="match status" value="1"/>
</dbReference>
<feature type="non-terminal residue" evidence="2">
    <location>
        <position position="1"/>
    </location>
</feature>
<dbReference type="GO" id="GO:0016747">
    <property type="term" value="F:acyltransferase activity, transferring groups other than amino-acyl groups"/>
    <property type="evidence" value="ECO:0007669"/>
    <property type="project" value="InterPro"/>
</dbReference>
<dbReference type="PANTHER" id="PTHR43072:SF52">
    <property type="entry name" value="GCN5-RELATED N-ACETYLTRANSFERASE"/>
    <property type="match status" value="1"/>
</dbReference>
<organism evidence="2">
    <name type="scientific">marine sediment metagenome</name>
    <dbReference type="NCBI Taxonomy" id="412755"/>
    <lineage>
        <taxon>unclassified sequences</taxon>
        <taxon>metagenomes</taxon>
        <taxon>ecological metagenomes</taxon>
    </lineage>
</organism>
<dbReference type="SUPFAM" id="SSF55729">
    <property type="entry name" value="Acyl-CoA N-acyltransferases (Nat)"/>
    <property type="match status" value="1"/>
</dbReference>